<reference evidence="1 2" key="1">
    <citation type="submission" date="2019-12" db="EMBL/GenBank/DDBJ databases">
        <authorList>
            <person name="Li J."/>
        </authorList>
    </citation>
    <scope>NUCLEOTIDE SEQUENCE [LARGE SCALE GENOMIC DNA]</scope>
    <source>
        <strain evidence="1 2">HL2-2</strain>
    </source>
</reference>
<dbReference type="EMBL" id="WOWS01000003">
    <property type="protein sequence ID" value="MUU78778.1"/>
    <property type="molecule type" value="Genomic_DNA"/>
</dbReference>
<sequence length="246" mass="28264">MNKFKYFLLAIVLSACTSDDTADLIENSNTLTGYLQNRSVENGAVIACAGNTEDDTFNVEIFFYPEENATNFRLYETSSPDVDSNEFLNYNRVLLDDIPVFNGYLRKFTGNFISERWFIVSFEIDEEIKISNPIRIKNISQSTLYTDDISINQQESQMPLFNWNVTSEMNNAIFFQVLSTTNNDLISGTYTFENQFQYYDTSNVVLNITNGTPPDLTLGEDYKMTIMDVSVDNWINEIFVSQFTVE</sequence>
<gene>
    <name evidence="1" type="ORF">GN138_10010</name>
</gene>
<evidence type="ECO:0000313" key="2">
    <source>
        <dbReference type="Proteomes" id="UP000478208"/>
    </source>
</evidence>
<organism evidence="1 2">
    <name type="scientific">Winogradskyella endarachnes</name>
    <dbReference type="NCBI Taxonomy" id="2681965"/>
    <lineage>
        <taxon>Bacteria</taxon>
        <taxon>Pseudomonadati</taxon>
        <taxon>Bacteroidota</taxon>
        <taxon>Flavobacteriia</taxon>
        <taxon>Flavobacteriales</taxon>
        <taxon>Flavobacteriaceae</taxon>
        <taxon>Winogradskyella</taxon>
    </lineage>
</organism>
<dbReference type="Proteomes" id="UP000478208">
    <property type="component" value="Unassembled WGS sequence"/>
</dbReference>
<proteinExistence type="predicted"/>
<dbReference type="RefSeq" id="WP_157363673.1">
    <property type="nucleotide sequence ID" value="NZ_WOWS01000003.1"/>
</dbReference>
<evidence type="ECO:0000313" key="1">
    <source>
        <dbReference type="EMBL" id="MUU78778.1"/>
    </source>
</evidence>
<comment type="caution">
    <text evidence="1">The sequence shown here is derived from an EMBL/GenBank/DDBJ whole genome shotgun (WGS) entry which is preliminary data.</text>
</comment>
<protein>
    <submittedName>
        <fullName evidence="1">Uncharacterized protein</fullName>
    </submittedName>
</protein>
<dbReference type="AlphaFoldDB" id="A0A6L6U9B5"/>
<name>A0A6L6U9B5_9FLAO</name>
<dbReference type="PROSITE" id="PS51257">
    <property type="entry name" value="PROKAR_LIPOPROTEIN"/>
    <property type="match status" value="1"/>
</dbReference>
<accession>A0A6L6U9B5</accession>
<keyword evidence="2" id="KW-1185">Reference proteome</keyword>